<proteinExistence type="predicted"/>
<dbReference type="GO" id="GO:0000155">
    <property type="term" value="F:phosphorelay sensor kinase activity"/>
    <property type="evidence" value="ECO:0007669"/>
    <property type="project" value="InterPro"/>
</dbReference>
<comment type="function">
    <text evidence="14">Member of the two-component regulatory system NreB/NreC involved in the control of dissimilatory nitrate/nitrite reduction in response to oxygen. NreB functions as a direct oxygen sensor histidine kinase which is autophosphorylated, in the absence of oxygen, probably at the conserved histidine residue, and transfers its phosphate group probably to a conserved aspartate residue of NreC. NreB/NreC activates the expression of the nitrate (narGHJI) and nitrite (nir) reductase operons, as well as the putative nitrate transporter gene narT.</text>
</comment>
<dbReference type="PRINTS" id="PR00344">
    <property type="entry name" value="BCTRLSENSOR"/>
</dbReference>
<comment type="subcellular location">
    <subcellularLocation>
        <location evidence="3">Cytoplasm</location>
    </subcellularLocation>
</comment>
<dbReference type="CDD" id="cd16917">
    <property type="entry name" value="HATPase_UhpB-NarQ-NarX-like"/>
    <property type="match status" value="1"/>
</dbReference>
<feature type="transmembrane region" description="Helical" evidence="16">
    <location>
        <begin position="141"/>
        <end position="166"/>
    </location>
</feature>
<evidence type="ECO:0000256" key="6">
    <source>
        <dbReference type="ARBA" id="ARBA00022485"/>
    </source>
</evidence>
<evidence type="ECO:0000256" key="9">
    <source>
        <dbReference type="ARBA" id="ARBA00022723"/>
    </source>
</evidence>
<dbReference type="PANTHER" id="PTHR24421">
    <property type="entry name" value="NITRATE/NITRITE SENSOR PROTEIN NARX-RELATED"/>
    <property type="match status" value="1"/>
</dbReference>
<dbReference type="Pfam" id="PF07730">
    <property type="entry name" value="HisKA_3"/>
    <property type="match status" value="1"/>
</dbReference>
<evidence type="ECO:0000259" key="17">
    <source>
        <dbReference type="PROSITE" id="PS50109"/>
    </source>
</evidence>
<keyword evidence="10 18" id="KW-0418">Kinase</keyword>
<evidence type="ECO:0000256" key="13">
    <source>
        <dbReference type="ARBA" id="ARBA00023014"/>
    </source>
</evidence>
<keyword evidence="8" id="KW-0808">Transferase</keyword>
<evidence type="ECO:0000256" key="3">
    <source>
        <dbReference type="ARBA" id="ARBA00004496"/>
    </source>
</evidence>
<dbReference type="InterPro" id="IPR005467">
    <property type="entry name" value="His_kinase_dom"/>
</dbReference>
<comment type="catalytic activity">
    <reaction evidence="1">
        <text>ATP + protein L-histidine = ADP + protein N-phospho-L-histidine.</text>
        <dbReference type="EC" id="2.7.13.3"/>
    </reaction>
</comment>
<dbReference type="Gene3D" id="1.20.5.1930">
    <property type="match status" value="1"/>
</dbReference>
<evidence type="ECO:0000313" key="18">
    <source>
        <dbReference type="EMBL" id="MBB4678857.1"/>
    </source>
</evidence>
<keyword evidence="11" id="KW-0408">Iron</keyword>
<dbReference type="GO" id="GO:0046872">
    <property type="term" value="F:metal ion binding"/>
    <property type="evidence" value="ECO:0007669"/>
    <property type="project" value="UniProtKB-KW"/>
</dbReference>
<evidence type="ECO:0000256" key="12">
    <source>
        <dbReference type="ARBA" id="ARBA00023012"/>
    </source>
</evidence>
<gene>
    <name evidence="18" type="ORF">HNR67_004975</name>
</gene>
<dbReference type="InterPro" id="IPR050482">
    <property type="entry name" value="Sensor_HK_TwoCompSys"/>
</dbReference>
<feature type="transmembrane region" description="Helical" evidence="16">
    <location>
        <begin position="72"/>
        <end position="88"/>
    </location>
</feature>
<evidence type="ECO:0000256" key="5">
    <source>
        <dbReference type="ARBA" id="ARBA00017322"/>
    </source>
</evidence>
<feature type="transmembrane region" description="Helical" evidence="16">
    <location>
        <begin position="21"/>
        <end position="36"/>
    </location>
</feature>
<organism evidence="18 19">
    <name type="scientific">Crossiella cryophila</name>
    <dbReference type="NCBI Taxonomy" id="43355"/>
    <lineage>
        <taxon>Bacteria</taxon>
        <taxon>Bacillati</taxon>
        <taxon>Actinomycetota</taxon>
        <taxon>Actinomycetes</taxon>
        <taxon>Pseudonocardiales</taxon>
        <taxon>Pseudonocardiaceae</taxon>
        <taxon>Crossiella</taxon>
    </lineage>
</organism>
<name>A0A7W7CD52_9PSEU</name>
<dbReference type="InterPro" id="IPR036890">
    <property type="entry name" value="HATPase_C_sf"/>
</dbReference>
<evidence type="ECO:0000256" key="16">
    <source>
        <dbReference type="SAM" id="Phobius"/>
    </source>
</evidence>
<evidence type="ECO:0000256" key="10">
    <source>
        <dbReference type="ARBA" id="ARBA00022777"/>
    </source>
</evidence>
<dbReference type="AlphaFoldDB" id="A0A7W7CD52"/>
<dbReference type="GO" id="GO:0005737">
    <property type="term" value="C:cytoplasm"/>
    <property type="evidence" value="ECO:0007669"/>
    <property type="project" value="UniProtKB-SubCell"/>
</dbReference>
<dbReference type="RefSeq" id="WP_312987994.1">
    <property type="nucleotide sequence ID" value="NZ_BAAAUI010000081.1"/>
</dbReference>
<feature type="domain" description="Histidine kinase" evidence="17">
    <location>
        <begin position="324"/>
        <end position="412"/>
    </location>
</feature>
<dbReference type="InterPro" id="IPR004358">
    <property type="entry name" value="Sig_transdc_His_kin-like_C"/>
</dbReference>
<keyword evidence="16" id="KW-0472">Membrane</keyword>
<dbReference type="Gene3D" id="3.30.565.10">
    <property type="entry name" value="Histidine kinase-like ATPase, C-terminal domain"/>
    <property type="match status" value="1"/>
</dbReference>
<evidence type="ECO:0000256" key="2">
    <source>
        <dbReference type="ARBA" id="ARBA00001966"/>
    </source>
</evidence>
<comment type="caution">
    <text evidence="18">The sequence shown here is derived from an EMBL/GenBank/DDBJ whole genome shotgun (WGS) entry which is preliminary data.</text>
</comment>
<dbReference type="GO" id="GO:0046983">
    <property type="term" value="F:protein dimerization activity"/>
    <property type="evidence" value="ECO:0007669"/>
    <property type="project" value="InterPro"/>
</dbReference>
<keyword evidence="7" id="KW-0963">Cytoplasm</keyword>
<dbReference type="SUPFAM" id="SSF55874">
    <property type="entry name" value="ATPase domain of HSP90 chaperone/DNA topoisomerase II/histidine kinase"/>
    <property type="match status" value="1"/>
</dbReference>
<keyword evidence="12" id="KW-0902">Two-component regulatory system</keyword>
<dbReference type="EMBL" id="JACHMH010000001">
    <property type="protein sequence ID" value="MBB4678857.1"/>
    <property type="molecule type" value="Genomic_DNA"/>
</dbReference>
<keyword evidence="9" id="KW-0479">Metal-binding</keyword>
<keyword evidence="16" id="KW-0812">Transmembrane</keyword>
<dbReference type="PROSITE" id="PS50109">
    <property type="entry name" value="HIS_KIN"/>
    <property type="match status" value="1"/>
</dbReference>
<dbReference type="EC" id="2.7.13.3" evidence="4"/>
<dbReference type="SMART" id="SM00387">
    <property type="entry name" value="HATPase_c"/>
    <property type="match status" value="1"/>
</dbReference>
<evidence type="ECO:0000256" key="7">
    <source>
        <dbReference type="ARBA" id="ARBA00022490"/>
    </source>
</evidence>
<feature type="transmembrane region" description="Helical" evidence="16">
    <location>
        <begin position="42"/>
        <end position="60"/>
    </location>
</feature>
<dbReference type="GO" id="GO:0016020">
    <property type="term" value="C:membrane"/>
    <property type="evidence" value="ECO:0007669"/>
    <property type="project" value="InterPro"/>
</dbReference>
<keyword evidence="16" id="KW-1133">Transmembrane helix</keyword>
<dbReference type="PANTHER" id="PTHR24421:SF62">
    <property type="entry name" value="SENSORY TRANSDUCTION HISTIDINE KINASE"/>
    <property type="match status" value="1"/>
</dbReference>
<evidence type="ECO:0000256" key="8">
    <source>
        <dbReference type="ARBA" id="ARBA00022679"/>
    </source>
</evidence>
<evidence type="ECO:0000256" key="15">
    <source>
        <dbReference type="ARBA" id="ARBA00030800"/>
    </source>
</evidence>
<keyword evidence="13" id="KW-0411">Iron-sulfur</keyword>
<accession>A0A7W7CD52</accession>
<feature type="transmembrane region" description="Helical" evidence="16">
    <location>
        <begin position="118"/>
        <end position="135"/>
    </location>
</feature>
<dbReference type="Pfam" id="PF02518">
    <property type="entry name" value="HATPase_c"/>
    <property type="match status" value="1"/>
</dbReference>
<reference evidence="18 19" key="1">
    <citation type="submission" date="2020-08" db="EMBL/GenBank/DDBJ databases">
        <title>Sequencing the genomes of 1000 actinobacteria strains.</title>
        <authorList>
            <person name="Klenk H.-P."/>
        </authorList>
    </citation>
    <scope>NUCLEOTIDE SEQUENCE [LARGE SCALE GENOMIC DNA]</scope>
    <source>
        <strain evidence="18 19">DSM 44230</strain>
    </source>
</reference>
<dbReference type="Proteomes" id="UP000533598">
    <property type="component" value="Unassembled WGS sequence"/>
</dbReference>
<keyword evidence="19" id="KW-1185">Reference proteome</keyword>
<evidence type="ECO:0000313" key="19">
    <source>
        <dbReference type="Proteomes" id="UP000533598"/>
    </source>
</evidence>
<protein>
    <recommendedName>
        <fullName evidence="5">Oxygen sensor histidine kinase NreB</fullName>
        <ecNumber evidence="4">2.7.13.3</ecNumber>
    </recommendedName>
    <alternativeName>
        <fullName evidence="15">Nitrogen regulation protein B</fullName>
    </alternativeName>
</protein>
<dbReference type="InterPro" id="IPR003594">
    <property type="entry name" value="HATPase_dom"/>
</dbReference>
<evidence type="ECO:0000256" key="4">
    <source>
        <dbReference type="ARBA" id="ARBA00012438"/>
    </source>
</evidence>
<comment type="cofactor">
    <cofactor evidence="2">
        <name>[4Fe-4S] cluster</name>
        <dbReference type="ChEBI" id="CHEBI:49883"/>
    </cofactor>
</comment>
<keyword evidence="6" id="KW-0004">4Fe-4S</keyword>
<evidence type="ECO:0000256" key="14">
    <source>
        <dbReference type="ARBA" id="ARBA00024827"/>
    </source>
</evidence>
<evidence type="ECO:0000256" key="11">
    <source>
        <dbReference type="ARBA" id="ARBA00023004"/>
    </source>
</evidence>
<evidence type="ECO:0000256" key="1">
    <source>
        <dbReference type="ARBA" id="ARBA00000085"/>
    </source>
</evidence>
<sequence length="416" mass="45239">MGLSHRELDAWERRTLRRTEAVPYLLLLVATTLSALRADLDALPGTIGLAALTAAWIAWWITLHPGWIERPGLMFAYFGGLLVLMALLGSRGEWYGGLFAFTGYVHAWHRLPGRWKYAGVTAVAFLAMASLSRGLPDTLSAWLVFLLLMVAIVVMVSLFSTFGDVINARSVQRLHMVDELAEANRRLARSMADNAELQARLLDQAHEAGVRDERQRLAREIHDTLAQGLTGIVTQLQAAEQAGAATQPAPWRRHVQAAAELARENLVEARRSVAALNPHPLTESGLSTALEEATRRWSAITGLRAEYTATGPVRRLHPEIEGSLLRIAQEALTNVGKHAAASRVGVTLSYMEDVVSLDVRDDGRGFAESTVDGTGFGLHGMRQRARRLAGSLVIESEPGAGTAVCATVPAVEVRDA</sequence>
<dbReference type="GO" id="GO:0051539">
    <property type="term" value="F:4 iron, 4 sulfur cluster binding"/>
    <property type="evidence" value="ECO:0007669"/>
    <property type="project" value="UniProtKB-KW"/>
</dbReference>
<dbReference type="InterPro" id="IPR011712">
    <property type="entry name" value="Sig_transdc_His_kin_sub3_dim/P"/>
</dbReference>